<evidence type="ECO:0000256" key="2">
    <source>
        <dbReference type="SAM" id="Phobius"/>
    </source>
</evidence>
<dbReference type="AlphaFoldDB" id="X6NIR7"/>
<evidence type="ECO:0000313" key="3">
    <source>
        <dbReference type="EMBL" id="ETO25798.1"/>
    </source>
</evidence>
<dbReference type="EMBL" id="ASPP01008273">
    <property type="protein sequence ID" value="ETO25798.1"/>
    <property type="molecule type" value="Genomic_DNA"/>
</dbReference>
<feature type="compositionally biased region" description="Low complexity" evidence="1">
    <location>
        <begin position="60"/>
        <end position="72"/>
    </location>
</feature>
<comment type="caution">
    <text evidence="3">The sequence shown here is derived from an EMBL/GenBank/DDBJ whole genome shotgun (WGS) entry which is preliminary data.</text>
</comment>
<feature type="region of interest" description="Disordered" evidence="1">
    <location>
        <begin position="56"/>
        <end position="92"/>
    </location>
</feature>
<feature type="transmembrane region" description="Helical" evidence="2">
    <location>
        <begin position="208"/>
        <end position="230"/>
    </location>
</feature>
<accession>X6NIR7</accession>
<evidence type="ECO:0000256" key="1">
    <source>
        <dbReference type="SAM" id="MobiDB-lite"/>
    </source>
</evidence>
<protein>
    <submittedName>
        <fullName evidence="3">Uncharacterized protein</fullName>
    </submittedName>
</protein>
<name>X6NIR7_RETFI</name>
<feature type="transmembrane region" description="Helical" evidence="2">
    <location>
        <begin position="6"/>
        <end position="23"/>
    </location>
</feature>
<keyword evidence="2" id="KW-0472">Membrane</keyword>
<keyword evidence="2" id="KW-1133">Transmembrane helix</keyword>
<feature type="non-terminal residue" evidence="3">
    <location>
        <position position="1"/>
    </location>
</feature>
<gene>
    <name evidence="3" type="ORF">RFI_11339</name>
</gene>
<organism evidence="3 4">
    <name type="scientific">Reticulomyxa filosa</name>
    <dbReference type="NCBI Taxonomy" id="46433"/>
    <lineage>
        <taxon>Eukaryota</taxon>
        <taxon>Sar</taxon>
        <taxon>Rhizaria</taxon>
        <taxon>Retaria</taxon>
        <taxon>Foraminifera</taxon>
        <taxon>Monothalamids</taxon>
        <taxon>Reticulomyxidae</taxon>
        <taxon>Reticulomyxa</taxon>
    </lineage>
</organism>
<evidence type="ECO:0000313" key="4">
    <source>
        <dbReference type="Proteomes" id="UP000023152"/>
    </source>
</evidence>
<proteinExistence type="predicted"/>
<dbReference type="Proteomes" id="UP000023152">
    <property type="component" value="Unassembled WGS sequence"/>
</dbReference>
<sequence length="235" mass="27414">IIIIIIIIIITIVIIIMIMRMLVMKSICTVHIYGYKLYQLPMAGFPFAVPVQDTVKKDGNGNNDSNTNNCNDSDNDNDNNNDGNDNNKEDDTEKAPFIVGRLLNWNDSIINALKILQVDHICGVNRTTPFFKRKREIAVSATNKKKRFNIWLCYIDAKPQIPYLLILFYLPLFNKFFEKEDFPFCFSKVIFHILLNCRTVLRKRKTNLYFGFASTFFQFFHCNFVCFSSFNITRD</sequence>
<reference evidence="3 4" key="1">
    <citation type="journal article" date="2013" name="Curr. Biol.">
        <title>The Genome of the Foraminiferan Reticulomyxa filosa.</title>
        <authorList>
            <person name="Glockner G."/>
            <person name="Hulsmann N."/>
            <person name="Schleicher M."/>
            <person name="Noegel A.A."/>
            <person name="Eichinger L."/>
            <person name="Gallinger C."/>
            <person name="Pawlowski J."/>
            <person name="Sierra R."/>
            <person name="Euteneuer U."/>
            <person name="Pillet L."/>
            <person name="Moustafa A."/>
            <person name="Platzer M."/>
            <person name="Groth M."/>
            <person name="Szafranski K."/>
            <person name="Schliwa M."/>
        </authorList>
    </citation>
    <scope>NUCLEOTIDE SEQUENCE [LARGE SCALE GENOMIC DNA]</scope>
</reference>
<keyword evidence="4" id="KW-1185">Reference proteome</keyword>
<keyword evidence="2" id="KW-0812">Transmembrane</keyword>